<reference evidence="1" key="1">
    <citation type="submission" date="2021-01" db="EMBL/GenBank/DDBJ databases">
        <authorList>
            <person name="Corre E."/>
            <person name="Pelletier E."/>
            <person name="Niang G."/>
            <person name="Scheremetjew M."/>
            <person name="Finn R."/>
            <person name="Kale V."/>
            <person name="Holt S."/>
            <person name="Cochrane G."/>
            <person name="Meng A."/>
            <person name="Brown T."/>
            <person name="Cohen L."/>
        </authorList>
    </citation>
    <scope>NUCLEOTIDE SEQUENCE</scope>
    <source>
        <strain evidence="1">CCAP979/52</strain>
    </source>
</reference>
<dbReference type="AlphaFoldDB" id="A0A7S0MF08"/>
<organism evidence="1">
    <name type="scientific">Cryptomonas curvata</name>
    <dbReference type="NCBI Taxonomy" id="233186"/>
    <lineage>
        <taxon>Eukaryota</taxon>
        <taxon>Cryptophyceae</taxon>
        <taxon>Cryptomonadales</taxon>
        <taxon>Cryptomonadaceae</taxon>
        <taxon>Cryptomonas</taxon>
    </lineage>
</organism>
<name>A0A7S0MF08_9CRYP</name>
<accession>A0A7S0MF08</accession>
<protein>
    <submittedName>
        <fullName evidence="1">Uncharacterized protein</fullName>
    </submittedName>
</protein>
<proteinExistence type="predicted"/>
<evidence type="ECO:0000313" key="1">
    <source>
        <dbReference type="EMBL" id="CAD8639636.1"/>
    </source>
</evidence>
<sequence length="632" mass="71131">MANLSLAQLLELMETKDRKSDDGISSIAVGFSSDHARGSEPDLDQRRQNKVKRKFFPSQFGLFLDAMKGTTTMTVLLIAGVISITIGNAEAISGPVSQGPILGHGLGSFQKIDVSCFKIDKPTLGSWYQVNGLACAGLVEEENDRQILYTRHQVVELWDNLDSFLEDRKQRAFSIFGSPGVGKSCEVWAWGFQNACNKNLDLLWVHVDKYATAVCVENRRDGVYRCEAGPSELAVILKNSQSKVVIFDGFERGMSLYEGCLIHLLPAEFPERKAMVVSSLGGGLEPKHIRMRLKRFRELEIEPWTQEEFLSACKNLRFFDSVSHCFDVDIEIDGLLPDSEKLKIVETLVKEKFFFAGASARWMFEHSIDEIQKTICSHLEKVSQFSSLMSFATGLRSAESYNHLLLKFRNVPDVFFVSQYAMDLALRRWGQGTDIKYAYSLAEKHKNPAFLGWVVQFDFFDQLKIVESLSQGQNKISVFDADKTSEEWTVNKVINFDSKAGKLNPDHWQVNNWMLPDTWNQAGYDAACLVLRRDGNLCLKIVQITKAKRHNLDLNVFASLIKSISDAIYAEICGIDVVILMPTGAVMPLLDLKGEGNLQLVEVGEGPKTWSKMREAENVVARYFKPYCKASA</sequence>
<gene>
    <name evidence="1" type="ORF">CCUR1050_LOCUS17320</name>
</gene>
<dbReference type="EMBL" id="HBEZ01031251">
    <property type="protein sequence ID" value="CAD8639636.1"/>
    <property type="molecule type" value="Transcribed_RNA"/>
</dbReference>